<evidence type="ECO:0000256" key="1">
    <source>
        <dbReference type="SAM" id="MobiDB-lite"/>
    </source>
</evidence>
<dbReference type="Pfam" id="PF13401">
    <property type="entry name" value="AAA_22"/>
    <property type="match status" value="1"/>
</dbReference>
<protein>
    <recommendedName>
        <fullName evidence="3">ORC1/DEAH AAA+ ATPase domain-containing protein</fullName>
    </recommendedName>
</protein>
<dbReference type="PATRIC" id="fig|1177179.3.peg.2446"/>
<proteinExistence type="predicted"/>
<gene>
    <name evidence="4" type="ORF">A11A3_12233</name>
</gene>
<feature type="transmembrane region" description="Helical" evidence="2">
    <location>
        <begin position="316"/>
        <end position="341"/>
    </location>
</feature>
<dbReference type="InterPro" id="IPR049945">
    <property type="entry name" value="AAA_22"/>
</dbReference>
<evidence type="ECO:0000313" key="4">
    <source>
        <dbReference type="EMBL" id="EKF73731.1"/>
    </source>
</evidence>
<feature type="transmembrane region" description="Helical" evidence="2">
    <location>
        <begin position="402"/>
        <end position="422"/>
    </location>
</feature>
<feature type="domain" description="ORC1/DEAH AAA+ ATPase" evidence="3">
    <location>
        <begin position="581"/>
        <end position="698"/>
    </location>
</feature>
<dbReference type="EMBL" id="AMRJ01000020">
    <property type="protein sequence ID" value="EKF73731.1"/>
    <property type="molecule type" value="Genomic_DNA"/>
</dbReference>
<feature type="transmembrane region" description="Helical" evidence="2">
    <location>
        <begin position="471"/>
        <end position="498"/>
    </location>
</feature>
<keyword evidence="2" id="KW-0812">Transmembrane</keyword>
<dbReference type="SUPFAM" id="SSF52540">
    <property type="entry name" value="P-loop containing nucleoside triphosphate hydrolases"/>
    <property type="match status" value="1"/>
</dbReference>
<feature type="region of interest" description="Disordered" evidence="1">
    <location>
        <begin position="58"/>
        <end position="86"/>
    </location>
</feature>
<dbReference type="GO" id="GO:0016887">
    <property type="term" value="F:ATP hydrolysis activity"/>
    <property type="evidence" value="ECO:0007669"/>
    <property type="project" value="InterPro"/>
</dbReference>
<organism evidence="4 5">
    <name type="scientific">Alcanivorax hongdengensis A-11-3</name>
    <dbReference type="NCBI Taxonomy" id="1177179"/>
    <lineage>
        <taxon>Bacteria</taxon>
        <taxon>Pseudomonadati</taxon>
        <taxon>Pseudomonadota</taxon>
        <taxon>Gammaproteobacteria</taxon>
        <taxon>Oceanospirillales</taxon>
        <taxon>Alcanivoracaceae</taxon>
        <taxon>Alcanivorax</taxon>
    </lineage>
</organism>
<accession>L0W9U2</accession>
<comment type="caution">
    <text evidence="4">The sequence shown here is derived from an EMBL/GenBank/DDBJ whole genome shotgun (WGS) entry which is preliminary data.</text>
</comment>
<name>L0W9U2_9GAMM</name>
<keyword evidence="5" id="KW-1185">Reference proteome</keyword>
<dbReference type="InterPro" id="IPR027417">
    <property type="entry name" value="P-loop_NTPase"/>
</dbReference>
<keyword evidence="2" id="KW-0472">Membrane</keyword>
<feature type="transmembrane region" description="Helical" evidence="2">
    <location>
        <begin position="277"/>
        <end position="295"/>
    </location>
</feature>
<reference evidence="4 5" key="1">
    <citation type="journal article" date="2012" name="J. Bacteriol.">
        <title>Genome Sequence of the Alkane-Degrading Bacterium Alcanivorax hongdengensis Type Strain A-11-3.</title>
        <authorList>
            <person name="Lai Q."/>
            <person name="Shao Z."/>
        </authorList>
    </citation>
    <scope>NUCLEOTIDE SEQUENCE [LARGE SCALE GENOMIC DNA]</scope>
    <source>
        <strain evidence="4 5">A-11-3</strain>
    </source>
</reference>
<sequence length="893" mass="99194">MLLSPARAAEPDSAACQAARTLLAKLSEQQQQLAGQQQALDALLDGTLPTRLDTLNEQLGQPLDAPLPLTRPAPARRPTPDSKCPSLQDDISVLSDQINSLRAANEQLRRQVLTLPLPQRRAFATLLQLREQLRQVTGSPPPPAAQPLLQHIDSVLATLAPLARQQYSTVLEQLDRLWYLPPTVEQSTDIDHDTYLQLMGLRLQMQAQIRKLRADLWQRRSLWQMVASLGGFQQVPGILAHEAERIARQGLDIFTLTRSDLSHEGHHPRTVPVIKNLVAVILGIAAFVLLVRLAGRSRRAALNLHDRVIRASGDRRWLWNISRLISGLAPALPWILIWLVLDALSPWLDQPATRLLFWLLPVAKAYVIFGLMCLGGEWLLLRVAQGAGRYLNSEQSGQATGQARRFALTLLPLWLAMMMIQASLGPSLLYYLVGMVLLTALYLALGRLLVQRRDDYCICLQALLPSRLDPAVEVLLHPAVFWLFAPLLLPVALVSFAVTFTDRVLGEFDWYVRLKARWFRLRTRVAEGSSEDDGTEAPKSEHYERWFAATVPEGSKMPVIDTGLASAMEKSIQRWHEDKTDENALIVAGEKGCGKSLSLQRLEKALAQSCPDLNIVPLSVPAKTCTPEAIYTLVGEALDTDLSQGPGALVESDEGRAPTLLVLDEGQNFFLASIGGLDGWRAVQGLLNARLNNIFLLLMINNQSWAYLNNVFGHDSPSRNVIRVKRWGQTDLRALILSRHQLSGYTLRYDEALLSSRGPEAGNVRNAEQRYFSLLWDASRGNPMVALRLWLTSSKLRGKQVLVGLPTPPSASVLDGMGDTALFVYAAIATHENLTTAEISAVTHLAEPVVRYALKAGFDTGFLQKSEDGRYRLVPLWYQQVISYLTGKNLLNE</sequence>
<dbReference type="STRING" id="1177179.A11A3_12233"/>
<dbReference type="Proteomes" id="UP000010164">
    <property type="component" value="Unassembled WGS sequence"/>
</dbReference>
<dbReference type="eggNOG" id="COG1474">
    <property type="taxonomic scope" value="Bacteria"/>
</dbReference>
<feature type="transmembrane region" description="Helical" evidence="2">
    <location>
        <begin position="428"/>
        <end position="450"/>
    </location>
</feature>
<keyword evidence="2" id="KW-1133">Transmembrane helix</keyword>
<evidence type="ECO:0000259" key="3">
    <source>
        <dbReference type="Pfam" id="PF13401"/>
    </source>
</evidence>
<evidence type="ECO:0000256" key="2">
    <source>
        <dbReference type="SAM" id="Phobius"/>
    </source>
</evidence>
<evidence type="ECO:0000313" key="5">
    <source>
        <dbReference type="Proteomes" id="UP000010164"/>
    </source>
</evidence>
<feature type="transmembrane region" description="Helical" evidence="2">
    <location>
        <begin position="356"/>
        <end position="381"/>
    </location>
</feature>
<dbReference type="AlphaFoldDB" id="L0W9U2"/>